<dbReference type="SUPFAM" id="SSF54373">
    <property type="entry name" value="FAD-linked reductases, C-terminal domain"/>
    <property type="match status" value="1"/>
</dbReference>
<dbReference type="GO" id="GO:0005737">
    <property type="term" value="C:cytoplasm"/>
    <property type="evidence" value="ECO:0007669"/>
    <property type="project" value="TreeGrafter"/>
</dbReference>
<feature type="domain" description="FAD dependent oxidoreductase" evidence="3">
    <location>
        <begin position="25"/>
        <end position="417"/>
    </location>
</feature>
<sequence>MTLNRSDISSPDTAGPSENSSHSMAIIGAGIIGLCCALQAQAQGYQVTLYDKNQPSKGASFGNAGYLATELIDPLATISTLKIAPWLWLNPRGPLFLPASHMLKVLPWLKRFINAAKPDQANLSRQALTRLNKESVPAWRRLLSIVGAEDELVRSGYLLVWENKRKKQQALNHIKYMQDSGVACEYAEGEKLQALEPELGKRLSHAIYYPEACRVRDPYQLCDRLFQAFLQQGGHFIREQVEQVTPAPGKINIITLSTETGVKENVFDNAIICTGAWSKKLLRPIGLDVPLEAERGYHITLPDQQAVIKHAIGSAERRFVITPLASGLRAVGVTELGGLEADPCSQRFNMLKHHLLQLLPVLADKPDSSYEKWMGHRPTLPDSLPVIDQHPGYPNLLFAFGNQHLGLTQAAATAELVLSLVKGQQGFMPAHYFSVSRF</sequence>
<dbReference type="PANTHER" id="PTHR13847">
    <property type="entry name" value="SARCOSINE DEHYDROGENASE-RELATED"/>
    <property type="match status" value="1"/>
</dbReference>
<evidence type="ECO:0000259" key="3">
    <source>
        <dbReference type="Pfam" id="PF01266"/>
    </source>
</evidence>
<dbReference type="Pfam" id="PF01266">
    <property type="entry name" value="DAO"/>
    <property type="match status" value="1"/>
</dbReference>
<dbReference type="InterPro" id="IPR006076">
    <property type="entry name" value="FAD-dep_OxRdtase"/>
</dbReference>
<name>A0A839ILA8_9GAMM</name>
<keyword evidence="5" id="KW-1185">Reference proteome</keyword>
<feature type="region of interest" description="Disordered" evidence="2">
    <location>
        <begin position="1"/>
        <end position="20"/>
    </location>
</feature>
<dbReference type="Gene3D" id="3.30.9.10">
    <property type="entry name" value="D-Amino Acid Oxidase, subunit A, domain 2"/>
    <property type="match status" value="1"/>
</dbReference>
<protein>
    <submittedName>
        <fullName evidence="4">FAD-binding oxidoreductase</fullName>
    </submittedName>
</protein>
<dbReference type="InterPro" id="IPR036188">
    <property type="entry name" value="FAD/NAD-bd_sf"/>
</dbReference>
<reference evidence="4 5" key="1">
    <citation type="submission" date="2020-08" db="EMBL/GenBank/DDBJ databases">
        <title>Oceanospirillum sp. nov. isolated from marine sediment.</title>
        <authorList>
            <person name="Ji X."/>
        </authorList>
    </citation>
    <scope>NUCLEOTIDE SEQUENCE [LARGE SCALE GENOMIC DNA]</scope>
    <source>
        <strain evidence="4 5">D5</strain>
    </source>
</reference>
<organism evidence="4 5">
    <name type="scientific">Oceanospirillum sediminis</name>
    <dbReference type="NCBI Taxonomy" id="2760088"/>
    <lineage>
        <taxon>Bacteria</taxon>
        <taxon>Pseudomonadati</taxon>
        <taxon>Pseudomonadota</taxon>
        <taxon>Gammaproteobacteria</taxon>
        <taxon>Oceanospirillales</taxon>
        <taxon>Oceanospirillaceae</taxon>
        <taxon>Oceanospirillum</taxon>
    </lineage>
</organism>
<evidence type="ECO:0000313" key="4">
    <source>
        <dbReference type="EMBL" id="MBB1485106.1"/>
    </source>
</evidence>
<dbReference type="Proteomes" id="UP000565262">
    <property type="component" value="Unassembled WGS sequence"/>
</dbReference>
<evidence type="ECO:0000313" key="5">
    <source>
        <dbReference type="Proteomes" id="UP000565262"/>
    </source>
</evidence>
<dbReference type="Gene3D" id="3.50.50.60">
    <property type="entry name" value="FAD/NAD(P)-binding domain"/>
    <property type="match status" value="2"/>
</dbReference>
<dbReference type="GO" id="GO:0016491">
    <property type="term" value="F:oxidoreductase activity"/>
    <property type="evidence" value="ECO:0007669"/>
    <property type="project" value="UniProtKB-KW"/>
</dbReference>
<dbReference type="PANTHER" id="PTHR13847:SF289">
    <property type="entry name" value="GLYCINE OXIDASE"/>
    <property type="match status" value="1"/>
</dbReference>
<keyword evidence="1" id="KW-0560">Oxidoreductase</keyword>
<evidence type="ECO:0000256" key="2">
    <source>
        <dbReference type="SAM" id="MobiDB-lite"/>
    </source>
</evidence>
<dbReference type="SUPFAM" id="SSF51905">
    <property type="entry name" value="FAD/NAD(P)-binding domain"/>
    <property type="match status" value="1"/>
</dbReference>
<dbReference type="RefSeq" id="WP_182806862.1">
    <property type="nucleotide sequence ID" value="NZ_JACJFM010000001.1"/>
</dbReference>
<proteinExistence type="predicted"/>
<dbReference type="EMBL" id="JACJFM010000001">
    <property type="protein sequence ID" value="MBB1485106.1"/>
    <property type="molecule type" value="Genomic_DNA"/>
</dbReference>
<evidence type="ECO:0000256" key="1">
    <source>
        <dbReference type="ARBA" id="ARBA00023002"/>
    </source>
</evidence>
<comment type="caution">
    <text evidence="4">The sequence shown here is derived from an EMBL/GenBank/DDBJ whole genome shotgun (WGS) entry which is preliminary data.</text>
</comment>
<gene>
    <name evidence="4" type="ORF">H4O21_00545</name>
</gene>
<dbReference type="AlphaFoldDB" id="A0A839ILA8"/>
<accession>A0A839ILA8</accession>